<dbReference type="Proteomes" id="UP001207930">
    <property type="component" value="Unassembled WGS sequence"/>
</dbReference>
<dbReference type="RefSeq" id="WP_264502566.1">
    <property type="nucleotide sequence ID" value="NZ_JAPDDS010000011.1"/>
</dbReference>
<evidence type="ECO:0000313" key="2">
    <source>
        <dbReference type="EMBL" id="MCW1886610.1"/>
    </source>
</evidence>
<evidence type="ECO:0000313" key="3">
    <source>
        <dbReference type="Proteomes" id="UP001207930"/>
    </source>
</evidence>
<evidence type="ECO:0000256" key="1">
    <source>
        <dbReference type="SAM" id="SignalP"/>
    </source>
</evidence>
<organism evidence="2 3">
    <name type="scientific">Luteolibacter flavescens</name>
    <dbReference type="NCBI Taxonomy" id="1859460"/>
    <lineage>
        <taxon>Bacteria</taxon>
        <taxon>Pseudomonadati</taxon>
        <taxon>Verrucomicrobiota</taxon>
        <taxon>Verrucomicrobiia</taxon>
        <taxon>Verrucomicrobiales</taxon>
        <taxon>Verrucomicrobiaceae</taxon>
        <taxon>Luteolibacter</taxon>
    </lineage>
</organism>
<dbReference type="EMBL" id="JAPDDS010000011">
    <property type="protein sequence ID" value="MCW1886610.1"/>
    <property type="molecule type" value="Genomic_DNA"/>
</dbReference>
<reference evidence="2 3" key="1">
    <citation type="submission" date="2022-10" db="EMBL/GenBank/DDBJ databases">
        <title>Luteolibacter flavescens strain MCCC 1K03193, whole genome shotgun sequencing project.</title>
        <authorList>
            <person name="Zhao G."/>
            <person name="Shen L."/>
        </authorList>
    </citation>
    <scope>NUCLEOTIDE SEQUENCE [LARGE SCALE GENOMIC DNA]</scope>
    <source>
        <strain evidence="2 3">MCCC 1K03193</strain>
    </source>
</reference>
<sequence length="350" mass="37987">MKLSSLVAAAALLLAPSLMAQNGTSFTNFIRQVQIEAGKPESQWVEWDLQNIPASGEALSPLAIDPGGARFELWTVKATNPPTQYLLDSRYVGTYVPIAQVVIRSEDPYPTIPRTRADRPFYVDVTVDGLLTDASAPDGAKSINLLHHIQSYGTNGTGVGINRTQATLQGTRSMTQNGQTTYTYAINNLPGANRAKIRGEERFSAFSVPDYQAPSSQLASQFIQIWPVADGAISGITDNQHIRTVPPPLTFAVNDVYPGSSVYAQAYKGSPVLGKVGVVIPGSAKNYHSQTVPVNHLEAVSDYESVLNSDGRWTIELLTETPFGLERLHYVTFTLDRTIQMNGSVTTITD</sequence>
<feature type="chain" id="PRO_5047451283" evidence="1">
    <location>
        <begin position="21"/>
        <end position="350"/>
    </location>
</feature>
<proteinExistence type="predicted"/>
<keyword evidence="3" id="KW-1185">Reference proteome</keyword>
<accession>A0ABT3FSQ5</accession>
<gene>
    <name evidence="2" type="ORF">OKA04_17865</name>
</gene>
<comment type="caution">
    <text evidence="2">The sequence shown here is derived from an EMBL/GenBank/DDBJ whole genome shotgun (WGS) entry which is preliminary data.</text>
</comment>
<feature type="signal peptide" evidence="1">
    <location>
        <begin position="1"/>
        <end position="20"/>
    </location>
</feature>
<name>A0ABT3FSQ5_9BACT</name>
<protein>
    <submittedName>
        <fullName evidence="2">Uncharacterized protein</fullName>
    </submittedName>
</protein>
<keyword evidence="1" id="KW-0732">Signal</keyword>